<reference evidence="11 12" key="1">
    <citation type="submission" date="2016-02" db="EMBL/GenBank/DDBJ databases">
        <title>Comparative genomic and transcriptomic foundation for Pichia pastoris.</title>
        <authorList>
            <person name="Love K.R."/>
            <person name="Shah K.A."/>
            <person name="Whittaker C.A."/>
            <person name="Wu J."/>
            <person name="Bartlett M.C."/>
            <person name="Ma D."/>
            <person name="Leeson R.L."/>
            <person name="Priest M."/>
            <person name="Young S.K."/>
            <person name="Love J.C."/>
        </authorList>
    </citation>
    <scope>NUCLEOTIDE SEQUENCE [LARGE SCALE GENOMIC DNA]</scope>
    <source>
        <strain evidence="11 12">ATCC 28485</strain>
    </source>
</reference>
<keyword evidence="9" id="KW-0137">Centromere</keyword>
<evidence type="ECO:0000256" key="3">
    <source>
        <dbReference type="ARBA" id="ARBA00022454"/>
    </source>
</evidence>
<keyword evidence="8" id="KW-0131">Cell cycle</keyword>
<name>A0A1B2JB99_PICPA</name>
<dbReference type="GO" id="GO:0051301">
    <property type="term" value="P:cell division"/>
    <property type="evidence" value="ECO:0007669"/>
    <property type="project" value="UniProtKB-KW"/>
</dbReference>
<keyword evidence="4" id="KW-0132">Cell division</keyword>
<keyword evidence="3" id="KW-0158">Chromosome</keyword>
<dbReference type="OrthoDB" id="18453at2759"/>
<evidence type="ECO:0000256" key="9">
    <source>
        <dbReference type="ARBA" id="ARBA00023328"/>
    </source>
</evidence>
<evidence type="ECO:0000256" key="5">
    <source>
        <dbReference type="ARBA" id="ARBA00022776"/>
    </source>
</evidence>
<dbReference type="EMBL" id="CP014585">
    <property type="protein sequence ID" value="ANZ75068.1"/>
    <property type="molecule type" value="Genomic_DNA"/>
</dbReference>
<keyword evidence="12" id="KW-1185">Reference proteome</keyword>
<keyword evidence="6" id="KW-0995">Kinetochore</keyword>
<evidence type="ECO:0000256" key="2">
    <source>
        <dbReference type="ARBA" id="ARBA00004629"/>
    </source>
</evidence>
<dbReference type="InterPro" id="IPR007128">
    <property type="entry name" value="PMF1/Nnf1"/>
</dbReference>
<evidence type="ECO:0000256" key="10">
    <source>
        <dbReference type="SAM" id="Coils"/>
    </source>
</evidence>
<dbReference type="PANTHER" id="PTHR15459:SF3">
    <property type="entry name" value="POLYAMINE-MODULATED FACTOR 1"/>
    <property type="match status" value="1"/>
</dbReference>
<dbReference type="Pfam" id="PF03980">
    <property type="entry name" value="Nnf1"/>
    <property type="match status" value="1"/>
</dbReference>
<evidence type="ECO:0000313" key="11">
    <source>
        <dbReference type="EMBL" id="ANZ75068.1"/>
    </source>
</evidence>
<dbReference type="AlphaFoldDB" id="A0A1B2JB99"/>
<keyword evidence="5" id="KW-0498">Mitosis</keyword>
<sequence length="207" mass="24050">MSPKEVNTTEDDQNPPKFRSKILERVLHKALANTTQELSSKKFDMCYPQISANDIGKQHLQVARKQMITFWETSAMTEFDKIFKERSVESKLDELDKLIWQAQKRKETGAVEESLNLEDLTPEKLIQSQTIQDRRELRDNLQTQVTFLEKQTQQLLEDFEKEAQTSSETINSIEAKLAHLNMLLSLMENDSQPPLRERLDKLVDGTI</sequence>
<comment type="subcellular location">
    <subcellularLocation>
        <location evidence="2">Chromosome</location>
        <location evidence="2">Centromere</location>
        <location evidence="2">Kinetochore</location>
    </subcellularLocation>
    <subcellularLocation>
        <location evidence="1">Nucleus</location>
    </subcellularLocation>
</comment>
<evidence type="ECO:0000256" key="4">
    <source>
        <dbReference type="ARBA" id="ARBA00022618"/>
    </source>
</evidence>
<dbReference type="Proteomes" id="UP000094565">
    <property type="component" value="Chromosome 2"/>
</dbReference>
<evidence type="ECO:0000256" key="1">
    <source>
        <dbReference type="ARBA" id="ARBA00004123"/>
    </source>
</evidence>
<organism evidence="11 12">
    <name type="scientific">Komagataella pastoris</name>
    <name type="common">Yeast</name>
    <name type="synonym">Pichia pastoris</name>
    <dbReference type="NCBI Taxonomy" id="4922"/>
    <lineage>
        <taxon>Eukaryota</taxon>
        <taxon>Fungi</taxon>
        <taxon>Dikarya</taxon>
        <taxon>Ascomycota</taxon>
        <taxon>Saccharomycotina</taxon>
        <taxon>Pichiomycetes</taxon>
        <taxon>Pichiales</taxon>
        <taxon>Pichiaceae</taxon>
        <taxon>Komagataella</taxon>
    </lineage>
</organism>
<evidence type="ECO:0000313" key="12">
    <source>
        <dbReference type="Proteomes" id="UP000094565"/>
    </source>
</evidence>
<keyword evidence="7" id="KW-0539">Nucleus</keyword>
<dbReference type="GO" id="GO:0005634">
    <property type="term" value="C:nucleus"/>
    <property type="evidence" value="ECO:0007669"/>
    <property type="project" value="UniProtKB-SubCell"/>
</dbReference>
<accession>A0A1B2JB99</accession>
<gene>
    <name evidence="11" type="primary">NNF1</name>
    <name evidence="11" type="ORF">ATY40_BA7502430</name>
</gene>
<evidence type="ECO:0000256" key="6">
    <source>
        <dbReference type="ARBA" id="ARBA00022838"/>
    </source>
</evidence>
<dbReference type="PANTHER" id="PTHR15459">
    <property type="entry name" value="POLYAMINE-MODULATED FACTOR 1"/>
    <property type="match status" value="1"/>
</dbReference>
<dbReference type="GO" id="GO:0000444">
    <property type="term" value="C:MIS12/MIND type complex"/>
    <property type="evidence" value="ECO:0007669"/>
    <property type="project" value="InterPro"/>
</dbReference>
<keyword evidence="10" id="KW-0175">Coiled coil</keyword>
<proteinExistence type="predicted"/>
<dbReference type="GO" id="GO:0007059">
    <property type="term" value="P:chromosome segregation"/>
    <property type="evidence" value="ECO:0007669"/>
    <property type="project" value="TreeGrafter"/>
</dbReference>
<protein>
    <submittedName>
        <fullName evidence="11">BA75_02430T0</fullName>
    </submittedName>
</protein>
<evidence type="ECO:0000256" key="8">
    <source>
        <dbReference type="ARBA" id="ARBA00023306"/>
    </source>
</evidence>
<feature type="coiled-coil region" evidence="10">
    <location>
        <begin position="131"/>
        <end position="190"/>
    </location>
</feature>
<evidence type="ECO:0000256" key="7">
    <source>
        <dbReference type="ARBA" id="ARBA00023242"/>
    </source>
</evidence>